<keyword evidence="3" id="KW-1185">Reference proteome</keyword>
<organism evidence="2 3">
    <name type="scientific">Clostridium scatologenes</name>
    <dbReference type="NCBI Taxonomy" id="1548"/>
    <lineage>
        <taxon>Bacteria</taxon>
        <taxon>Bacillati</taxon>
        <taxon>Bacillota</taxon>
        <taxon>Clostridia</taxon>
        <taxon>Eubacteriales</taxon>
        <taxon>Clostridiaceae</taxon>
        <taxon>Clostridium</taxon>
    </lineage>
</organism>
<keyword evidence="2" id="KW-0449">Lipoprotein</keyword>
<reference evidence="2 3" key="1">
    <citation type="journal article" date="2015" name="J. Biotechnol.">
        <title>Complete genome sequence of a malodorant-producing acetogen, Clostridium scatologenes ATCC 25775(T).</title>
        <authorList>
            <person name="Zhu Z."/>
            <person name="Guo T."/>
            <person name="Zheng H."/>
            <person name="Song T."/>
            <person name="Ouyang P."/>
            <person name="Xie J."/>
        </authorList>
    </citation>
    <scope>NUCLEOTIDE SEQUENCE [LARGE SCALE GENOMIC DNA]</scope>
    <source>
        <strain evidence="2 3">ATCC 25775</strain>
    </source>
</reference>
<proteinExistence type="predicted"/>
<gene>
    <name evidence="2" type="ORF">CSCA_4003</name>
</gene>
<sequence>MKMGIKKMRNSKIIIIVMVLLFCFTVSGCSKINDLKVKVGLKNNDFEYIKQGKIEKIVIQNTRDQGFRFTVTDKKVINEIYDVLSTAKSASQKTSLEPDYTFEMDEGNNKVHKFNYITGLDKKDSGNFYGDGKTYIVSKRIDSDIINNYWNIRKPKNFKEVYYKSITNVLDQYLKGENKDKSVGINLKSDINSAKFILSTDLQDFNSDLSSKFKNVSVADKDKENYDIWLTISTEGYKSTMYKGIVSLWDKKTKIEKKYYIVDEYKNSWNFNITDTKPDKF</sequence>
<dbReference type="InterPro" id="IPR058780">
    <property type="entry name" value="YhfM-like_dom"/>
</dbReference>
<evidence type="ECO:0000259" key="1">
    <source>
        <dbReference type="Pfam" id="PF26353"/>
    </source>
</evidence>
<dbReference type="Proteomes" id="UP000033115">
    <property type="component" value="Chromosome"/>
</dbReference>
<feature type="domain" description="YhfM-like" evidence="1">
    <location>
        <begin position="51"/>
        <end position="155"/>
    </location>
</feature>
<dbReference type="KEGG" id="csq:CSCA_4003"/>
<dbReference type="HOGENOM" id="CLU_1003623_0_0_9"/>
<dbReference type="EMBL" id="CP009933">
    <property type="protein sequence ID" value="AKA71128.1"/>
    <property type="molecule type" value="Genomic_DNA"/>
</dbReference>
<evidence type="ECO:0000313" key="3">
    <source>
        <dbReference type="Proteomes" id="UP000033115"/>
    </source>
</evidence>
<dbReference type="STRING" id="1548.CSCA_4003"/>
<evidence type="ECO:0000313" key="2">
    <source>
        <dbReference type="EMBL" id="AKA71128.1"/>
    </source>
</evidence>
<dbReference type="Pfam" id="PF26353">
    <property type="entry name" value="YhfM"/>
    <property type="match status" value="1"/>
</dbReference>
<dbReference type="PROSITE" id="PS51257">
    <property type="entry name" value="PROKAR_LIPOPROTEIN"/>
    <property type="match status" value="1"/>
</dbReference>
<name>A0A0E3M7W6_CLOSL</name>
<protein>
    <submittedName>
        <fullName evidence="2">Putative lipoprotein</fullName>
    </submittedName>
</protein>
<dbReference type="AlphaFoldDB" id="A0A0E3M7W6"/>
<accession>A0A0E3M7W6</accession>